<organism evidence="5 6">
    <name type="scientific">Paenibacillus ginsengarvi</name>
    <dbReference type="NCBI Taxonomy" id="400777"/>
    <lineage>
        <taxon>Bacteria</taxon>
        <taxon>Bacillati</taxon>
        <taxon>Bacillota</taxon>
        <taxon>Bacilli</taxon>
        <taxon>Bacillales</taxon>
        <taxon>Paenibacillaceae</taxon>
        <taxon>Paenibacillus</taxon>
    </lineage>
</organism>
<dbReference type="InterPro" id="IPR006059">
    <property type="entry name" value="SBP"/>
</dbReference>
<evidence type="ECO:0000256" key="2">
    <source>
        <dbReference type="ARBA" id="ARBA00022448"/>
    </source>
</evidence>
<evidence type="ECO:0000313" key="6">
    <source>
        <dbReference type="Proteomes" id="UP000282311"/>
    </source>
</evidence>
<evidence type="ECO:0000313" key="5">
    <source>
        <dbReference type="EMBL" id="RKN85814.1"/>
    </source>
</evidence>
<dbReference type="Proteomes" id="UP000282311">
    <property type="component" value="Unassembled WGS sequence"/>
</dbReference>
<dbReference type="GO" id="GO:0055085">
    <property type="term" value="P:transmembrane transport"/>
    <property type="evidence" value="ECO:0007669"/>
    <property type="project" value="InterPro"/>
</dbReference>
<dbReference type="Pfam" id="PF01547">
    <property type="entry name" value="SBP_bac_1"/>
    <property type="match status" value="1"/>
</dbReference>
<gene>
    <name evidence="5" type="ORF">D7M11_05625</name>
</gene>
<proteinExistence type="inferred from homology"/>
<dbReference type="AlphaFoldDB" id="A0A3B0CMT2"/>
<keyword evidence="6" id="KW-1185">Reference proteome</keyword>
<dbReference type="SUPFAM" id="SSF53850">
    <property type="entry name" value="Periplasmic binding protein-like II"/>
    <property type="match status" value="1"/>
</dbReference>
<name>A0A3B0CMT2_9BACL</name>
<evidence type="ECO:0000256" key="3">
    <source>
        <dbReference type="ARBA" id="ARBA00022729"/>
    </source>
</evidence>
<reference evidence="5 6" key="1">
    <citation type="journal article" date="2007" name="Int. J. Syst. Evol. Microbiol.">
        <title>Paenibacillus ginsengarvi sp. nov., isolated from soil from ginseng cultivation.</title>
        <authorList>
            <person name="Yoon M.H."/>
            <person name="Ten L.N."/>
            <person name="Im W.T."/>
        </authorList>
    </citation>
    <scope>NUCLEOTIDE SEQUENCE [LARGE SCALE GENOMIC DNA]</scope>
    <source>
        <strain evidence="5 6">KCTC 13059</strain>
    </source>
</reference>
<keyword evidence="3" id="KW-0732">Signal</keyword>
<feature type="region of interest" description="Disordered" evidence="4">
    <location>
        <begin position="83"/>
        <end position="104"/>
    </location>
</feature>
<dbReference type="Gene3D" id="3.40.190.10">
    <property type="entry name" value="Periplasmic binding protein-like II"/>
    <property type="match status" value="1"/>
</dbReference>
<dbReference type="PANTHER" id="PTHR43649:SF12">
    <property type="entry name" value="DIACETYLCHITOBIOSE BINDING PROTEIN DASA"/>
    <property type="match status" value="1"/>
</dbReference>
<comment type="caution">
    <text evidence="5">The sequence shown here is derived from an EMBL/GenBank/DDBJ whole genome shotgun (WGS) entry which is preliminary data.</text>
</comment>
<dbReference type="PANTHER" id="PTHR43649">
    <property type="entry name" value="ARABINOSE-BINDING PROTEIN-RELATED"/>
    <property type="match status" value="1"/>
</dbReference>
<evidence type="ECO:0000256" key="4">
    <source>
        <dbReference type="SAM" id="MobiDB-lite"/>
    </source>
</evidence>
<dbReference type="PROSITE" id="PS01037">
    <property type="entry name" value="SBP_BACTERIAL_1"/>
    <property type="match status" value="1"/>
</dbReference>
<comment type="similarity">
    <text evidence="1">Belongs to the bacterial solute-binding protein 1 family.</text>
</comment>
<accession>A0A3B0CMT2</accession>
<keyword evidence="2" id="KW-0813">Transport</keyword>
<dbReference type="InterPro" id="IPR050490">
    <property type="entry name" value="Bact_solute-bd_prot1"/>
</dbReference>
<dbReference type="InterPro" id="IPR006061">
    <property type="entry name" value="SBP_1_CS"/>
</dbReference>
<feature type="region of interest" description="Disordered" evidence="4">
    <location>
        <begin position="1"/>
        <end position="33"/>
    </location>
</feature>
<sequence>MFINDERKVGKGHSLPASFRFTRPSCHDDGPTSTKFTSLVKYGGQKIEGEDSRLKILRIALSLTLVTVIAGALAACGGGEKKETAAQQPTGGQTAPGAQTNATGYKGGPAELVVVDKDTGVTDEQFQKAFVDPVRAKYPEITFKRSNMRLAEAIAAGTPPDIVLTSNPGLYSVLDLGVPEDLSSVIKTYNIDVNKMEPVVLNQMKVMGDQKYFYGIPFSMNYGVMIYNQDIFDKFGVAYPKVGINYNELLELAKKMTRKDSGVGYIGVLPPDLRQMYWQYGLPVFDQAKKKAVVTTEKHAQVFSLLSQFLTIPGYYEDGKAPTSATFFKEQRLAMYATWMDAEFSSDPGFRWDITAHPGFADRPGFGKGLDFHMLVVNKSSKNKEAAYQVAAVLLNEDVQRTFGKLGRLTVLKNDEIRKTFGTGTDVFKGKNLQSIFQVSPSPLPPSSNYDSPINSLLNKEAVPSVTINGIDINSALRAVEDKANKEIVIP</sequence>
<protein>
    <submittedName>
        <fullName evidence="5">Extracellular solute-binding protein</fullName>
    </submittedName>
</protein>
<dbReference type="EMBL" id="RBAH01000003">
    <property type="protein sequence ID" value="RKN85814.1"/>
    <property type="molecule type" value="Genomic_DNA"/>
</dbReference>
<evidence type="ECO:0000256" key="1">
    <source>
        <dbReference type="ARBA" id="ARBA00008520"/>
    </source>
</evidence>
<feature type="compositionally biased region" description="Polar residues" evidence="4">
    <location>
        <begin position="85"/>
        <end position="103"/>
    </location>
</feature>